<reference evidence="8" key="1">
    <citation type="journal article" date="2017" name="Int. J. Syst. Evol. Microbiol.">
        <title>Notoacmeibacter marinus gen. nov., sp. nov., isolated from the gut of a limpet and proposal of Notoacmeibacteraceae fam. nov. in the order Rhizobiales of the class Alphaproteobacteria.</title>
        <authorList>
            <person name="Huang Z."/>
            <person name="Guo F."/>
            <person name="Lai Q."/>
        </authorList>
    </citation>
    <scope>NUCLEOTIDE SEQUENCE [LARGE SCALE GENOMIC DNA]</scope>
    <source>
        <strain evidence="8">XMTR2A4</strain>
    </source>
</reference>
<feature type="transmembrane region" description="Helical" evidence="6">
    <location>
        <begin position="129"/>
        <end position="150"/>
    </location>
</feature>
<feature type="transmembrane region" description="Helical" evidence="6">
    <location>
        <begin position="313"/>
        <end position="332"/>
    </location>
</feature>
<evidence type="ECO:0000256" key="3">
    <source>
        <dbReference type="ARBA" id="ARBA00022692"/>
    </source>
</evidence>
<keyword evidence="5 6" id="KW-0472">Membrane</keyword>
<evidence type="ECO:0008006" key="9">
    <source>
        <dbReference type="Google" id="ProtNLM"/>
    </source>
</evidence>
<feature type="transmembrane region" description="Helical" evidence="6">
    <location>
        <begin position="188"/>
        <end position="208"/>
    </location>
</feature>
<proteinExistence type="predicted"/>
<dbReference type="InterPro" id="IPR050833">
    <property type="entry name" value="Poly_Biosynth_Transport"/>
</dbReference>
<dbReference type="GO" id="GO:0005886">
    <property type="term" value="C:plasma membrane"/>
    <property type="evidence" value="ECO:0007669"/>
    <property type="project" value="UniProtKB-SubCell"/>
</dbReference>
<feature type="transmembrane region" description="Helical" evidence="6">
    <location>
        <begin position="407"/>
        <end position="431"/>
    </location>
</feature>
<dbReference type="Proteomes" id="UP000215405">
    <property type="component" value="Unassembled WGS sequence"/>
</dbReference>
<dbReference type="AlphaFoldDB" id="A0A231UTY5"/>
<feature type="transmembrane region" description="Helical" evidence="6">
    <location>
        <begin position="55"/>
        <end position="74"/>
    </location>
</feature>
<evidence type="ECO:0000313" key="7">
    <source>
        <dbReference type="EMBL" id="OXS99392.1"/>
    </source>
</evidence>
<evidence type="ECO:0000256" key="6">
    <source>
        <dbReference type="SAM" id="Phobius"/>
    </source>
</evidence>
<evidence type="ECO:0000256" key="2">
    <source>
        <dbReference type="ARBA" id="ARBA00022475"/>
    </source>
</evidence>
<protein>
    <recommendedName>
        <fullName evidence="9">Polysaccharide biosynthesis protein</fullName>
    </recommendedName>
</protein>
<comment type="subcellular location">
    <subcellularLocation>
        <location evidence="1">Cell membrane</location>
        <topology evidence="1">Multi-pass membrane protein</topology>
    </subcellularLocation>
</comment>
<comment type="caution">
    <text evidence="7">The sequence shown here is derived from an EMBL/GenBank/DDBJ whole genome shotgun (WGS) entry which is preliminary data.</text>
</comment>
<evidence type="ECO:0000256" key="4">
    <source>
        <dbReference type="ARBA" id="ARBA00022989"/>
    </source>
</evidence>
<gene>
    <name evidence="7" type="ORF">B7H23_14625</name>
</gene>
<feature type="transmembrane region" description="Helical" evidence="6">
    <location>
        <begin position="379"/>
        <end position="401"/>
    </location>
</feature>
<feature type="transmembrane region" description="Helical" evidence="6">
    <location>
        <begin position="28"/>
        <end position="49"/>
    </location>
</feature>
<feature type="transmembrane region" description="Helical" evidence="6">
    <location>
        <begin position="94"/>
        <end position="117"/>
    </location>
</feature>
<dbReference type="PANTHER" id="PTHR30250:SF28">
    <property type="entry name" value="POLYSACCHARIDE BIOSYNTHESIS PROTEIN"/>
    <property type="match status" value="1"/>
</dbReference>
<sequence>MLRPSMTRLRAATTHLVRHPLLRDVTKLMSGTAIAQAIGLLASPLLTRLFSPNDFGIFSIMIAMMTIIGVWATLRLDMMIPPARIADASAFVRLMNLLSMLLALCSAGIVFMFGPAIARLIKLPPETDAVLWLLPILLVANAAFMAMRALSVREGRFSRVGVSAIIRVGGMTLFWLAIGAALSPDDRYAVMPIGHALGLLAAAAYLASSLPARSLNLLRFVRPQSIGRALKGQIPMVAAVAVGQTFSVIAQRLPIFVIAVAYGPVYAGFYALAERIVLAPSVLVANAMGDVYRQRASKMMREGHSFAPLLRRMAFATFGLSAAGFVLLGLIVVPNMGLVFGIEWLGAAFTVAILIVNAAVGFATTPFDCTSVIVGARRYVVGWQTARVAGVVACSAAALYGGLSYEVFLIALVCVRTLLYLVDFIAVNVFARVANKP</sequence>
<keyword evidence="2" id="KW-1003">Cell membrane</keyword>
<feature type="transmembrane region" description="Helical" evidence="6">
    <location>
        <begin position="269"/>
        <end position="292"/>
    </location>
</feature>
<keyword evidence="8" id="KW-1185">Reference proteome</keyword>
<evidence type="ECO:0000256" key="5">
    <source>
        <dbReference type="ARBA" id="ARBA00023136"/>
    </source>
</evidence>
<feature type="transmembrane region" description="Helical" evidence="6">
    <location>
        <begin position="162"/>
        <end position="182"/>
    </location>
</feature>
<name>A0A231UTY5_9HYPH</name>
<dbReference type="Pfam" id="PF13440">
    <property type="entry name" value="Polysacc_synt_3"/>
    <property type="match status" value="1"/>
</dbReference>
<dbReference type="PANTHER" id="PTHR30250">
    <property type="entry name" value="PST FAMILY PREDICTED COLANIC ACID TRANSPORTER"/>
    <property type="match status" value="1"/>
</dbReference>
<evidence type="ECO:0000256" key="1">
    <source>
        <dbReference type="ARBA" id="ARBA00004651"/>
    </source>
</evidence>
<keyword evidence="4 6" id="KW-1133">Transmembrane helix</keyword>
<dbReference type="EMBL" id="NBYO01000003">
    <property type="protein sequence ID" value="OXS99392.1"/>
    <property type="molecule type" value="Genomic_DNA"/>
</dbReference>
<keyword evidence="3 6" id="KW-0812">Transmembrane</keyword>
<evidence type="ECO:0000313" key="8">
    <source>
        <dbReference type="Proteomes" id="UP000215405"/>
    </source>
</evidence>
<feature type="transmembrane region" description="Helical" evidence="6">
    <location>
        <begin position="344"/>
        <end position="367"/>
    </location>
</feature>
<accession>A0A231UTY5</accession>
<organism evidence="7 8">
    <name type="scientific">Notoacmeibacter marinus</name>
    <dbReference type="NCBI Taxonomy" id="1876515"/>
    <lineage>
        <taxon>Bacteria</taxon>
        <taxon>Pseudomonadati</taxon>
        <taxon>Pseudomonadota</taxon>
        <taxon>Alphaproteobacteria</taxon>
        <taxon>Hyphomicrobiales</taxon>
        <taxon>Notoacmeibacteraceae</taxon>
        <taxon>Notoacmeibacter</taxon>
    </lineage>
</organism>